<dbReference type="PANTHER" id="PTHR11228:SF27">
    <property type="entry name" value="GLYCYL-RADICAL ENZYME ACTIVATING ENZYME MJ1227-RELATED"/>
    <property type="match status" value="1"/>
</dbReference>
<keyword evidence="3" id="KW-0479">Metal-binding</keyword>
<reference evidence="7 8" key="1">
    <citation type="journal article" date="2012" name="J. Bacteriol.">
        <title>Genome Sequence of Galbibacter marinum Type Strain ck-I2-15.</title>
        <authorList>
            <person name="Lai Q."/>
            <person name="Li C."/>
            <person name="Shao Z."/>
        </authorList>
    </citation>
    <scope>NUCLEOTIDE SEQUENCE [LARGE SCALE GENOMIC DNA]</scope>
    <source>
        <strain evidence="8">ck-I2-15</strain>
    </source>
</reference>
<comment type="caution">
    <text evidence="7">The sequence shown here is derived from an EMBL/GenBank/DDBJ whole genome shotgun (WGS) entry which is preliminary data.</text>
</comment>
<keyword evidence="8" id="KW-1185">Reference proteome</keyword>
<dbReference type="GO" id="GO:0003824">
    <property type="term" value="F:catalytic activity"/>
    <property type="evidence" value="ECO:0007669"/>
    <property type="project" value="InterPro"/>
</dbReference>
<dbReference type="InterPro" id="IPR007197">
    <property type="entry name" value="rSAM"/>
</dbReference>
<evidence type="ECO:0000256" key="4">
    <source>
        <dbReference type="ARBA" id="ARBA00023004"/>
    </source>
</evidence>
<proteinExistence type="predicted"/>
<dbReference type="CDD" id="cd01335">
    <property type="entry name" value="Radical_SAM"/>
    <property type="match status" value="1"/>
</dbReference>
<accession>K2PPW9</accession>
<dbReference type="Gene3D" id="3.20.20.70">
    <property type="entry name" value="Aldolase class I"/>
    <property type="match status" value="1"/>
</dbReference>
<dbReference type="eggNOG" id="COG1180">
    <property type="taxonomic scope" value="Bacteria"/>
</dbReference>
<evidence type="ECO:0000259" key="6">
    <source>
        <dbReference type="PROSITE" id="PS51918"/>
    </source>
</evidence>
<dbReference type="Pfam" id="PF04055">
    <property type="entry name" value="Radical_SAM"/>
    <property type="match status" value="1"/>
</dbReference>
<keyword evidence="2" id="KW-0949">S-adenosyl-L-methionine</keyword>
<comment type="cofactor">
    <cofactor evidence="1">
        <name>[4Fe-4S] cluster</name>
        <dbReference type="ChEBI" id="CHEBI:49883"/>
    </cofactor>
</comment>
<dbReference type="PANTHER" id="PTHR11228">
    <property type="entry name" value="RADICAL SAM DOMAIN PROTEIN"/>
    <property type="match status" value="1"/>
</dbReference>
<dbReference type="Proteomes" id="UP000007364">
    <property type="component" value="Unassembled WGS sequence"/>
</dbReference>
<evidence type="ECO:0000313" key="8">
    <source>
        <dbReference type="Proteomes" id="UP000007364"/>
    </source>
</evidence>
<dbReference type="GO" id="GO:0051536">
    <property type="term" value="F:iron-sulfur cluster binding"/>
    <property type="evidence" value="ECO:0007669"/>
    <property type="project" value="UniProtKB-KW"/>
</dbReference>
<dbReference type="InterPro" id="IPR013785">
    <property type="entry name" value="Aldolase_TIM"/>
</dbReference>
<evidence type="ECO:0000256" key="3">
    <source>
        <dbReference type="ARBA" id="ARBA00022723"/>
    </source>
</evidence>
<dbReference type="InterPro" id="IPR012840">
    <property type="entry name" value="NrdG2"/>
</dbReference>
<gene>
    <name evidence="7" type="ORF">I215_11619</name>
</gene>
<dbReference type="GO" id="GO:0046872">
    <property type="term" value="F:metal ion binding"/>
    <property type="evidence" value="ECO:0007669"/>
    <property type="project" value="UniProtKB-KW"/>
</dbReference>
<dbReference type="NCBIfam" id="TIGR02495">
    <property type="entry name" value="NrdG2"/>
    <property type="match status" value="1"/>
</dbReference>
<evidence type="ECO:0000256" key="2">
    <source>
        <dbReference type="ARBA" id="ARBA00022691"/>
    </source>
</evidence>
<dbReference type="InterPro" id="IPR050377">
    <property type="entry name" value="Radical_SAM_PqqE_MftC-like"/>
</dbReference>
<sequence length="195" mass="21827">MRCSYCYNPDIVLGKGTLRYKDALGFLKTRIDLLNGVVMSGGECTLHTHFIEFVTSVRKLGFLVKVDTNGSKTEVLDSLLSDKLIDYVALDFKAMPDKEIAITGGRFFKEFSATLELLLLNDIPFEVRTTVHQSLLTSADIITMSEFLNQKLYKGVYYLQNFKSGVPTLGNIKSNRASIDLMALESSKIPIVIRN</sequence>
<dbReference type="PATRIC" id="fig|555500.3.peg.2394"/>
<dbReference type="InterPro" id="IPR058240">
    <property type="entry name" value="rSAM_sf"/>
</dbReference>
<dbReference type="SUPFAM" id="SSF102114">
    <property type="entry name" value="Radical SAM enzymes"/>
    <property type="match status" value="1"/>
</dbReference>
<keyword evidence="5" id="KW-0411">Iron-sulfur</keyword>
<dbReference type="EMBL" id="AMSG01000018">
    <property type="protein sequence ID" value="EKF54605.1"/>
    <property type="molecule type" value="Genomic_DNA"/>
</dbReference>
<dbReference type="PROSITE" id="PS51918">
    <property type="entry name" value="RADICAL_SAM"/>
    <property type="match status" value="1"/>
</dbReference>
<organism evidence="7 8">
    <name type="scientific">Galbibacter marinus</name>
    <dbReference type="NCBI Taxonomy" id="555500"/>
    <lineage>
        <taxon>Bacteria</taxon>
        <taxon>Pseudomonadati</taxon>
        <taxon>Bacteroidota</taxon>
        <taxon>Flavobacteriia</taxon>
        <taxon>Flavobacteriales</taxon>
        <taxon>Flavobacteriaceae</taxon>
        <taxon>Galbibacter</taxon>
    </lineage>
</organism>
<feature type="domain" description="Radical SAM core" evidence="6">
    <location>
        <begin position="1"/>
        <end position="195"/>
    </location>
</feature>
<dbReference type="STRING" id="555500.I215_11619"/>
<evidence type="ECO:0000256" key="1">
    <source>
        <dbReference type="ARBA" id="ARBA00001966"/>
    </source>
</evidence>
<protein>
    <submittedName>
        <fullName evidence="7">Anaerobic ribonucleoside-triphosphate reductase activating protein</fullName>
    </submittedName>
</protein>
<evidence type="ECO:0000313" key="7">
    <source>
        <dbReference type="EMBL" id="EKF54605.1"/>
    </source>
</evidence>
<name>K2PPW9_9FLAO</name>
<dbReference type="AlphaFoldDB" id="K2PPW9"/>
<keyword evidence="4" id="KW-0408">Iron</keyword>
<evidence type="ECO:0000256" key="5">
    <source>
        <dbReference type="ARBA" id="ARBA00023014"/>
    </source>
</evidence>